<feature type="compositionally biased region" description="Basic and acidic residues" evidence="1">
    <location>
        <begin position="43"/>
        <end position="68"/>
    </location>
</feature>
<proteinExistence type="predicted"/>
<dbReference type="AlphaFoldDB" id="A0A8J8NPJ1"/>
<feature type="region of interest" description="Disordered" evidence="1">
    <location>
        <begin position="160"/>
        <end position="192"/>
    </location>
</feature>
<feature type="compositionally biased region" description="Polar residues" evidence="1">
    <location>
        <begin position="357"/>
        <end position="376"/>
    </location>
</feature>
<sequence length="463" mass="51308">MSSSKTFEEILQVLYPLGDQFAQGTPDFFPVPRTPETIEEQDIQDRNSNSKESEEGSQGLEDHQRNNEGEESEDCGNMEDNFPLNCSNYLPDSPLDISQESVHSAHSQSSAGQSVDGKPSPASDLQDQGEATERQRHIRLSPKPLLDLAASYGQLMNQFSLPESGQGKEAQSEEDKEAGDKTQEGDSNEACGKSRSVVKLVKHGWNYKTGPISNVTPETFYSSRDATVGDRVKLIFQSGFVKAASGAISGAIGGVLGYILGKRSGSKSAQQTGKTGLKMVVQGLNSKQKQSDLPFSKSVEEKIETNADEITEQEYNASESLLEPTRNLKETAKNQAVTSGNMTEATGNLLQFSKQLEKTSQQMEQTSKNWAESTKNLQRHNSKLEIIEGNESRKLFLIKPSLADIKDAEFTRNVSEVQDKMLKRDHLRLREPIKEIEHKGERSEIVDERGFEKLEQQLTQSNK</sequence>
<evidence type="ECO:0000256" key="1">
    <source>
        <dbReference type="SAM" id="MobiDB-lite"/>
    </source>
</evidence>
<evidence type="ECO:0000313" key="3">
    <source>
        <dbReference type="Proteomes" id="UP000785679"/>
    </source>
</evidence>
<accession>A0A8J8NPJ1</accession>
<dbReference type="EMBL" id="RRYP01009995">
    <property type="protein sequence ID" value="TNV78688.1"/>
    <property type="molecule type" value="Genomic_DNA"/>
</dbReference>
<comment type="caution">
    <text evidence="2">The sequence shown here is derived from an EMBL/GenBank/DDBJ whole genome shotgun (WGS) entry which is preliminary data.</text>
</comment>
<feature type="region of interest" description="Disordered" evidence="1">
    <location>
        <begin position="20"/>
        <end position="142"/>
    </location>
</feature>
<gene>
    <name evidence="2" type="ORF">FGO68_gene9854</name>
</gene>
<name>A0A8J8NPJ1_HALGN</name>
<protein>
    <submittedName>
        <fullName evidence="2">Uncharacterized protein</fullName>
    </submittedName>
</protein>
<feature type="compositionally biased region" description="Basic and acidic residues" evidence="1">
    <location>
        <begin position="170"/>
        <end position="184"/>
    </location>
</feature>
<feature type="region of interest" description="Disordered" evidence="1">
    <location>
        <begin position="357"/>
        <end position="377"/>
    </location>
</feature>
<evidence type="ECO:0000313" key="2">
    <source>
        <dbReference type="EMBL" id="TNV78688.1"/>
    </source>
</evidence>
<keyword evidence="3" id="KW-1185">Reference proteome</keyword>
<organism evidence="2 3">
    <name type="scientific">Halteria grandinella</name>
    <dbReference type="NCBI Taxonomy" id="5974"/>
    <lineage>
        <taxon>Eukaryota</taxon>
        <taxon>Sar</taxon>
        <taxon>Alveolata</taxon>
        <taxon>Ciliophora</taxon>
        <taxon>Intramacronucleata</taxon>
        <taxon>Spirotrichea</taxon>
        <taxon>Stichotrichia</taxon>
        <taxon>Sporadotrichida</taxon>
        <taxon>Halteriidae</taxon>
        <taxon>Halteria</taxon>
    </lineage>
</organism>
<dbReference type="Proteomes" id="UP000785679">
    <property type="component" value="Unassembled WGS sequence"/>
</dbReference>
<reference evidence="2" key="1">
    <citation type="submission" date="2019-06" db="EMBL/GenBank/DDBJ databases">
        <authorList>
            <person name="Zheng W."/>
        </authorList>
    </citation>
    <scope>NUCLEOTIDE SEQUENCE</scope>
    <source>
        <strain evidence="2">QDHG01</strain>
    </source>
</reference>
<feature type="compositionally biased region" description="Low complexity" evidence="1">
    <location>
        <begin position="98"/>
        <end position="115"/>
    </location>
</feature>